<dbReference type="Proteomes" id="UP001281024">
    <property type="component" value="Unassembled WGS sequence"/>
</dbReference>
<protein>
    <submittedName>
        <fullName evidence="3">Lactoylglutathione lyase</fullName>
    </submittedName>
    <submittedName>
        <fullName evidence="2">VOC family protein</fullName>
    </submittedName>
</protein>
<comment type="caution">
    <text evidence="3">The sequence shown here is derived from an EMBL/GenBank/DDBJ whole genome shotgun (WGS) entry which is preliminary data.</text>
</comment>
<dbReference type="GO" id="GO:0016829">
    <property type="term" value="F:lyase activity"/>
    <property type="evidence" value="ECO:0007669"/>
    <property type="project" value="UniProtKB-KW"/>
</dbReference>
<dbReference type="Gene3D" id="3.10.180.10">
    <property type="entry name" value="2,3-Dihydroxybiphenyl 1,2-Dioxygenase, domain 1"/>
    <property type="match status" value="1"/>
</dbReference>
<dbReference type="EMBL" id="MLOK01000026">
    <property type="protein sequence ID" value="OIM21746.1"/>
    <property type="molecule type" value="Genomic_DNA"/>
</dbReference>
<feature type="domain" description="VOC" evidence="1">
    <location>
        <begin position="13"/>
        <end position="125"/>
    </location>
</feature>
<dbReference type="Proteomes" id="UP000181728">
    <property type="component" value="Unassembled WGS sequence"/>
</dbReference>
<reference evidence="2" key="2">
    <citation type="submission" date="2019-10" db="EMBL/GenBank/DDBJ databases">
        <title>Malate fermentation in French cider.</title>
        <authorList>
            <person name="Cousin F.J."/>
            <person name="Medina Fernandez S."/>
            <person name="Misery B."/>
            <person name="Laplace J.-M."/>
            <person name="Cretenet M."/>
        </authorList>
    </citation>
    <scope>NUCLEOTIDE SEQUENCE</scope>
    <source>
        <strain evidence="2">UCMA15129</strain>
    </source>
</reference>
<dbReference type="RefSeq" id="WP_032818199.1">
    <property type="nucleotide sequence ID" value="NZ_LR031358.1"/>
</dbReference>
<dbReference type="PROSITE" id="PS51819">
    <property type="entry name" value="VOC"/>
    <property type="match status" value="1"/>
</dbReference>
<reference evidence="3 4" key="1">
    <citation type="journal article" date="2016" name="BMC Genomics">
        <title>Consensus pan-genome assembly of the specialised wine bacterium Oenococcus oeni.</title>
        <authorList>
            <person name="Sternes P.R."/>
            <person name="Borneman A.R."/>
        </authorList>
    </citation>
    <scope>NUCLEOTIDE SEQUENCE [LARGE SCALE GENOMIC DNA]</scope>
    <source>
        <strain evidence="3 4">AWRIB661</strain>
    </source>
</reference>
<dbReference type="InterPro" id="IPR004360">
    <property type="entry name" value="Glyas_Fos-R_dOase_dom"/>
</dbReference>
<proteinExistence type="predicted"/>
<dbReference type="InterPro" id="IPR037523">
    <property type="entry name" value="VOC_core"/>
</dbReference>
<dbReference type="SUPFAM" id="SSF54593">
    <property type="entry name" value="Glyoxalase/Bleomycin resistance protein/Dihydroxybiphenyl dioxygenase"/>
    <property type="match status" value="1"/>
</dbReference>
<dbReference type="EMBL" id="WERV01000005">
    <property type="protein sequence ID" value="MDV7715473.1"/>
    <property type="molecule type" value="Genomic_DNA"/>
</dbReference>
<dbReference type="AlphaFoldDB" id="A0A6N4A8C5"/>
<gene>
    <name evidence="3" type="ORF">ATX59_02530</name>
    <name evidence="2" type="ORF">GA838_06930</name>
</gene>
<organism evidence="3 4">
    <name type="scientific">Oenococcus oeni</name>
    <name type="common">Leuconostoc oenos</name>
    <dbReference type="NCBI Taxonomy" id="1247"/>
    <lineage>
        <taxon>Bacteria</taxon>
        <taxon>Bacillati</taxon>
        <taxon>Bacillota</taxon>
        <taxon>Bacilli</taxon>
        <taxon>Lactobacillales</taxon>
        <taxon>Lactobacillaceae</taxon>
        <taxon>Oenococcus</taxon>
    </lineage>
</organism>
<sequence>MYDNQSKELLLVDYDNFFLGVDNMAESVDFYKNVLGLPVKFDFRDKGMIGFQIGENEPAIILKDRHMFPDAESTIWFVVKNVKDTYSHLKESGHVNFMSEPYEIHTGLAVEFEDLSGNRLGITDYSKQ</sequence>
<name>A0A6N4A8C5_OENOE</name>
<dbReference type="Pfam" id="PF00903">
    <property type="entry name" value="Glyoxalase"/>
    <property type="match status" value="1"/>
</dbReference>
<keyword evidence="3" id="KW-0456">Lyase</keyword>
<evidence type="ECO:0000313" key="2">
    <source>
        <dbReference type="EMBL" id="MDV7715473.1"/>
    </source>
</evidence>
<dbReference type="InterPro" id="IPR029068">
    <property type="entry name" value="Glyas_Bleomycin-R_OHBP_Dase"/>
</dbReference>
<evidence type="ECO:0000259" key="1">
    <source>
        <dbReference type="PROSITE" id="PS51819"/>
    </source>
</evidence>
<accession>A0A6N4A8C5</accession>
<evidence type="ECO:0000313" key="3">
    <source>
        <dbReference type="EMBL" id="OIM21746.1"/>
    </source>
</evidence>
<evidence type="ECO:0000313" key="4">
    <source>
        <dbReference type="Proteomes" id="UP000181728"/>
    </source>
</evidence>